<evidence type="ECO:0000256" key="5">
    <source>
        <dbReference type="ARBA" id="ARBA00022840"/>
    </source>
</evidence>
<evidence type="ECO:0000256" key="8">
    <source>
        <dbReference type="ARBA" id="ARBA00023242"/>
    </source>
</evidence>
<dbReference type="OrthoDB" id="5370478at2759"/>
<feature type="region of interest" description="Disordered" evidence="9">
    <location>
        <begin position="40"/>
        <end position="76"/>
    </location>
</feature>
<dbReference type="InterPro" id="IPR004000">
    <property type="entry name" value="Actin"/>
</dbReference>
<accession>A0A4U0UKU3</accession>
<dbReference type="SMART" id="SM00268">
    <property type="entry name" value="ACTIN"/>
    <property type="match status" value="1"/>
</dbReference>
<evidence type="ECO:0000256" key="1">
    <source>
        <dbReference type="ARBA" id="ARBA00004245"/>
    </source>
</evidence>
<dbReference type="SUPFAM" id="SSF53067">
    <property type="entry name" value="Actin-like ATPase domain"/>
    <property type="match status" value="2"/>
</dbReference>
<reference evidence="11 12" key="1">
    <citation type="submission" date="2017-03" db="EMBL/GenBank/DDBJ databases">
        <title>Genomes of endolithic fungi from Antarctica.</title>
        <authorList>
            <person name="Coleine C."/>
            <person name="Masonjones S."/>
            <person name="Stajich J.E."/>
        </authorList>
    </citation>
    <scope>NUCLEOTIDE SEQUENCE [LARGE SCALE GENOMIC DNA]</scope>
    <source>
        <strain evidence="11 12">CCFEE 5311</strain>
    </source>
</reference>
<evidence type="ECO:0000313" key="11">
    <source>
        <dbReference type="EMBL" id="TKA35335.1"/>
    </source>
</evidence>
<evidence type="ECO:0000313" key="12">
    <source>
        <dbReference type="Proteomes" id="UP000310066"/>
    </source>
</evidence>
<dbReference type="InterPro" id="IPR007219">
    <property type="entry name" value="XnlR_reg_dom"/>
</dbReference>
<dbReference type="Gene3D" id="3.30.420.40">
    <property type="match status" value="2"/>
</dbReference>
<dbReference type="CDD" id="cd10221">
    <property type="entry name" value="ASKHA_NBD_Arp3-like"/>
    <property type="match status" value="1"/>
</dbReference>
<dbReference type="PROSITE" id="PS01132">
    <property type="entry name" value="ACTINS_ACT_LIKE"/>
    <property type="match status" value="1"/>
</dbReference>
<feature type="region of interest" description="Disordered" evidence="9">
    <location>
        <begin position="1126"/>
        <end position="1345"/>
    </location>
</feature>
<feature type="region of interest" description="Disordered" evidence="9">
    <location>
        <begin position="444"/>
        <end position="468"/>
    </location>
</feature>
<feature type="compositionally biased region" description="Polar residues" evidence="9">
    <location>
        <begin position="1173"/>
        <end position="1185"/>
    </location>
</feature>
<dbReference type="Pfam" id="PF00022">
    <property type="entry name" value="Actin"/>
    <property type="match status" value="1"/>
</dbReference>
<evidence type="ECO:0000256" key="3">
    <source>
        <dbReference type="ARBA" id="ARBA00022490"/>
    </source>
</evidence>
<evidence type="ECO:0000256" key="9">
    <source>
        <dbReference type="SAM" id="MobiDB-lite"/>
    </source>
</evidence>
<keyword evidence="5" id="KW-0067">ATP-binding</keyword>
<feature type="domain" description="Xylanolytic transcriptional activator regulatory" evidence="10">
    <location>
        <begin position="633"/>
        <end position="741"/>
    </location>
</feature>
<comment type="subcellular location">
    <subcellularLocation>
        <location evidence="1">Cytoplasm</location>
        <location evidence="1">Cytoskeleton</location>
    </subcellularLocation>
</comment>
<feature type="compositionally biased region" description="Low complexity" evidence="9">
    <location>
        <begin position="1159"/>
        <end position="1172"/>
    </location>
</feature>
<dbReference type="GO" id="GO:0003677">
    <property type="term" value="F:DNA binding"/>
    <property type="evidence" value="ECO:0007669"/>
    <property type="project" value="InterPro"/>
</dbReference>
<dbReference type="FunFam" id="3.90.640.10:FF:000006">
    <property type="entry name" value="Actin-related protein 3 (ARP3)"/>
    <property type="match status" value="1"/>
</dbReference>
<dbReference type="InterPro" id="IPR020902">
    <property type="entry name" value="Actin/actin-like_CS"/>
</dbReference>
<dbReference type="EMBL" id="NAJP01000070">
    <property type="protein sequence ID" value="TKA35335.1"/>
    <property type="molecule type" value="Genomic_DNA"/>
</dbReference>
<dbReference type="STRING" id="329885.A0A4U0UKU3"/>
<evidence type="ECO:0000256" key="4">
    <source>
        <dbReference type="ARBA" id="ARBA00022741"/>
    </source>
</evidence>
<comment type="caution">
    <text evidence="11">The sequence shown here is derived from an EMBL/GenBank/DDBJ whole genome shotgun (WGS) entry which is preliminary data.</text>
</comment>
<dbReference type="Pfam" id="PF04082">
    <property type="entry name" value="Fungal_trans"/>
    <property type="match status" value="1"/>
</dbReference>
<keyword evidence="3" id="KW-0963">Cytoplasm</keyword>
<evidence type="ECO:0000256" key="2">
    <source>
        <dbReference type="ARBA" id="ARBA00006681"/>
    </source>
</evidence>
<dbReference type="Proteomes" id="UP000310066">
    <property type="component" value="Unassembled WGS sequence"/>
</dbReference>
<dbReference type="GO" id="GO:0008270">
    <property type="term" value="F:zinc ion binding"/>
    <property type="evidence" value="ECO:0007669"/>
    <property type="project" value="InterPro"/>
</dbReference>
<feature type="compositionally biased region" description="Polar residues" evidence="9">
    <location>
        <begin position="1057"/>
        <end position="1072"/>
    </location>
</feature>
<feature type="region of interest" description="Disordered" evidence="9">
    <location>
        <begin position="781"/>
        <end position="802"/>
    </location>
</feature>
<evidence type="ECO:0000256" key="6">
    <source>
        <dbReference type="ARBA" id="ARBA00023203"/>
    </source>
</evidence>
<feature type="compositionally biased region" description="Basic and acidic residues" evidence="9">
    <location>
        <begin position="1133"/>
        <end position="1149"/>
    </location>
</feature>
<dbReference type="GO" id="GO:0006351">
    <property type="term" value="P:DNA-templated transcription"/>
    <property type="evidence" value="ECO:0007669"/>
    <property type="project" value="InterPro"/>
</dbReference>
<dbReference type="FunFam" id="3.30.420.40:FF:000029">
    <property type="entry name" value="Actin-related protein 3"/>
    <property type="match status" value="1"/>
</dbReference>
<feature type="compositionally biased region" description="Gly residues" evidence="9">
    <location>
        <begin position="44"/>
        <end position="53"/>
    </location>
</feature>
<feature type="compositionally biased region" description="Low complexity" evidence="9">
    <location>
        <begin position="1310"/>
        <end position="1330"/>
    </location>
</feature>
<keyword evidence="8" id="KW-0539">Nucleus</keyword>
<feature type="compositionally biased region" description="Pro residues" evidence="9">
    <location>
        <begin position="1201"/>
        <end position="1212"/>
    </location>
</feature>
<dbReference type="Gene3D" id="3.90.640.10">
    <property type="entry name" value="Actin, Chain A, domain 4"/>
    <property type="match status" value="1"/>
</dbReference>
<dbReference type="GO" id="GO:0003779">
    <property type="term" value="F:actin binding"/>
    <property type="evidence" value="ECO:0007669"/>
    <property type="project" value="UniProtKB-KW"/>
</dbReference>
<dbReference type="GO" id="GO:0005524">
    <property type="term" value="F:ATP binding"/>
    <property type="evidence" value="ECO:0007669"/>
    <property type="project" value="UniProtKB-KW"/>
</dbReference>
<name>A0A4U0UKU3_9PEZI</name>
<feature type="region of interest" description="Disordered" evidence="9">
    <location>
        <begin position="1054"/>
        <end position="1077"/>
    </location>
</feature>
<gene>
    <name evidence="11" type="ORF">B0A54_13414</name>
</gene>
<protein>
    <recommendedName>
        <fullName evidence="10">Xylanolytic transcriptional activator regulatory domain-containing protein</fullName>
    </recommendedName>
</protein>
<evidence type="ECO:0000256" key="7">
    <source>
        <dbReference type="ARBA" id="ARBA00023212"/>
    </source>
</evidence>
<keyword evidence="4" id="KW-0547">Nucleotide-binding</keyword>
<keyword evidence="6" id="KW-0009">Actin-binding</keyword>
<dbReference type="PANTHER" id="PTHR11937">
    <property type="entry name" value="ACTIN"/>
    <property type="match status" value="1"/>
</dbReference>
<comment type="similarity">
    <text evidence="2">Belongs to the actin family. ARP3 subfamily.</text>
</comment>
<evidence type="ECO:0000259" key="10">
    <source>
        <dbReference type="SMART" id="SM00906"/>
    </source>
</evidence>
<organism evidence="11 12">
    <name type="scientific">Friedmanniomyces endolithicus</name>
    <dbReference type="NCBI Taxonomy" id="329885"/>
    <lineage>
        <taxon>Eukaryota</taxon>
        <taxon>Fungi</taxon>
        <taxon>Dikarya</taxon>
        <taxon>Ascomycota</taxon>
        <taxon>Pezizomycotina</taxon>
        <taxon>Dothideomycetes</taxon>
        <taxon>Dothideomycetidae</taxon>
        <taxon>Mycosphaerellales</taxon>
        <taxon>Teratosphaeriaceae</taxon>
        <taxon>Friedmanniomyces</taxon>
    </lineage>
</organism>
<sequence length="1402" mass="155419">MAPQTPAVVMDNGTGYTKLGFAGNDSPSFVFPTAIATKGPSAGAAGGTGGSGSGRPAIANKPSFLTGGAGPTGHLSGKRGTEDLDFFIGDEALNASAGPGYGLHYPIRHGQVENWDQMERFWSNSIFKYLRVEPEDHYFLLTEPPLNPPENRENTAEIMFESFNCAGLYIAVQAVLALAASWTSSKVQDRSLTGTVIDSGEGVTHVIPVAEGYVIGSSIKSIPIAGRDITYFVQSLLRDRGEPDSSLKTAERIKEEFCYVCPDIVKEFARFDKESDDRFKQYHVQQLGGRSVTVDVGYERFLAPEIFFNPEIYSSDFLTPLPNIVDTVIQTSPIDVRRGLYKNIVLSGGSTLYKDFGRRLQRDIRHLVDARIKASEARAGNAAKSGGLDVQVISHKRQRHGPWFGGSLLGQTPEFRSYCHTKAEYDEVGPSIVRRFALLGGPGSTLSGKAEGASEGGERRQRQRKSTHTFVANPVSRESPRPLLDALDPRLLTPTVWQELFEIFQVHFSADLPFLHPPTFLKPLRQAAMQPPSSISASTEAGAAACRPPASPEFLLAFLALTARFHSKLVAHHSPPTSTRPSNPLIASEYYAAAANERLATSWTDNRVHDIERTQATLMIGLHEWGMCRGAKAWLTVGMAIRSAQAMGLQYERDLDDEPMSRAHALGGEAEAERMGFGSGLKSSVSSTGSEEEVFIQQEIRRRTFWSCYIMDRYLSSGKYRPQMLHANELRIQLPASERSFLFAEKVRTLMLGEEEHAVAGRAEVQSHRQASVMLGTAITPDRRTTVPPREQQEDDEEKGRLEVGSDEGLVSRYIKILEIYGRVVQWSIEEHPPWDPRCEWYKLRQQCIDFKASLPRQHTLTPQNTQAHISLKTSTPYTLVHTVYLLCQIMLHREYVPFLPIRCAKPEGPLDPPTFPPDRYDVPPHFWEESARDVFRAAREIMDLVRSCEEWNALVETPIVGFAIYTVAFIGVYCINFPWMDPDGYMCTQDPMASAEKPDGYGSGESKGFEAARKALEMIGQVRPRLRMANGWFMTVTRMHKYFRRMKSDYRKNTRTLEGSSSENDSLSNRPLSLREGGLGGGLDEWKILERTIRDFGNLEDQDTEMTDAGMRPCSRLADALYDDSSAGTTVKSEDRDARAVSSEHPKADGGPWNAINAAPGASASRPPSVATPSSAQFRTYDSYPTQYQTAPHQPHQQQLPPPQSQPPPHSYPALFSSFRPAYDPDVPPGGPPSLTSPVSQSASTPSQASPPFDRNPSGSHGGWTPQNTNTYPMQPPQAPYSNGSHHTHHLPTPLPLQAYPTPQHHPHLPALQDQQQHQQQQQQQHQHMPPAPIQQLREPPPVQQAWDAYQKEAWLSSLHTRMSADDLAAFVDGGDIADWASREYGSTPGWLNTIWAAPGG</sequence>
<dbReference type="SMART" id="SM00906">
    <property type="entry name" value="Fungal_trans"/>
    <property type="match status" value="1"/>
</dbReference>
<feature type="compositionally biased region" description="Low complexity" evidence="9">
    <location>
        <begin position="1186"/>
        <end position="1200"/>
    </location>
</feature>
<keyword evidence="7" id="KW-0206">Cytoskeleton</keyword>
<proteinExistence type="inferred from homology"/>
<dbReference type="InterPro" id="IPR043129">
    <property type="entry name" value="ATPase_NBD"/>
</dbReference>
<dbReference type="CDD" id="cd12148">
    <property type="entry name" value="fungal_TF_MHR"/>
    <property type="match status" value="1"/>
</dbReference>
<feature type="compositionally biased region" description="Low complexity" evidence="9">
    <location>
        <begin position="1237"/>
        <end position="1253"/>
    </location>
</feature>
<dbReference type="GO" id="GO:0005856">
    <property type="term" value="C:cytoskeleton"/>
    <property type="evidence" value="ECO:0007669"/>
    <property type="project" value="UniProtKB-SubCell"/>
</dbReference>